<dbReference type="NCBIfam" id="TIGR00188">
    <property type="entry name" value="rnpA"/>
    <property type="match status" value="1"/>
</dbReference>
<evidence type="ECO:0000256" key="6">
    <source>
        <dbReference type="HAMAP-Rule" id="MF_00227"/>
    </source>
</evidence>
<evidence type="ECO:0000256" key="2">
    <source>
        <dbReference type="ARBA" id="ARBA00022722"/>
    </source>
</evidence>
<evidence type="ECO:0000256" key="7">
    <source>
        <dbReference type="NCBIfam" id="TIGR00188"/>
    </source>
</evidence>
<dbReference type="GO" id="GO:0001682">
    <property type="term" value="P:tRNA 5'-leader removal"/>
    <property type="evidence" value="ECO:0007669"/>
    <property type="project" value="UniProtKB-UniRule"/>
</dbReference>
<organism evidence="8 9">
    <name type="scientific">Candidatus Methylopumilus rimovensis</name>
    <dbReference type="NCBI Taxonomy" id="2588535"/>
    <lineage>
        <taxon>Bacteria</taxon>
        <taxon>Pseudomonadati</taxon>
        <taxon>Pseudomonadota</taxon>
        <taxon>Betaproteobacteria</taxon>
        <taxon>Nitrosomonadales</taxon>
        <taxon>Methylophilaceae</taxon>
        <taxon>Candidatus Methylopumilus</taxon>
    </lineage>
</organism>
<dbReference type="GO" id="GO:0030677">
    <property type="term" value="C:ribonuclease P complex"/>
    <property type="evidence" value="ECO:0007669"/>
    <property type="project" value="TreeGrafter"/>
</dbReference>
<evidence type="ECO:0000313" key="8">
    <source>
        <dbReference type="EMBL" id="QDD14110.1"/>
    </source>
</evidence>
<comment type="function">
    <text evidence="6">RNaseP catalyzes the removal of the 5'-leader sequence from pre-tRNA to produce the mature 5'-terminus. It can also cleave other RNA substrates such as 4.5S RNA. The protein component plays an auxiliary but essential role in vivo by binding to the 5'-leader sequence and broadening the substrate specificity of the ribozyme.</text>
</comment>
<dbReference type="AlphaFoldDB" id="A0AAE6FUA3"/>
<keyword evidence="4 6" id="KW-0378">Hydrolase</keyword>
<proteinExistence type="inferred from homology"/>
<dbReference type="SUPFAM" id="SSF54211">
    <property type="entry name" value="Ribosomal protein S5 domain 2-like"/>
    <property type="match status" value="1"/>
</dbReference>
<dbReference type="InterPro" id="IPR020568">
    <property type="entry name" value="Ribosomal_Su5_D2-typ_SF"/>
</dbReference>
<evidence type="ECO:0000256" key="3">
    <source>
        <dbReference type="ARBA" id="ARBA00022759"/>
    </source>
</evidence>
<dbReference type="EMBL" id="CP040986">
    <property type="protein sequence ID" value="QDD14110.1"/>
    <property type="molecule type" value="Genomic_DNA"/>
</dbReference>
<reference evidence="8 9" key="1">
    <citation type="journal article" date="2019" name="ISME J.">
        <title>Evolution in action: habitat transition from sediment to the pelagial leads to genome streamlining in Methylophilaceae.</title>
        <authorList>
            <person name="Salcher M."/>
            <person name="Schaefle D."/>
            <person name="Kaspar M."/>
            <person name="Neuenschwander S.M."/>
            <person name="Ghai R."/>
        </authorList>
    </citation>
    <scope>NUCLEOTIDE SEQUENCE [LARGE SCALE GENOMIC DNA]</scope>
    <source>
        <strain evidence="8 9">MMS-RI-1</strain>
    </source>
</reference>
<dbReference type="KEGG" id="mrk:FIT61_06725"/>
<name>A0AAE6FUA3_9PROT</name>
<dbReference type="GO" id="GO:0042781">
    <property type="term" value="F:3'-tRNA processing endoribonuclease activity"/>
    <property type="evidence" value="ECO:0007669"/>
    <property type="project" value="TreeGrafter"/>
</dbReference>
<evidence type="ECO:0000256" key="5">
    <source>
        <dbReference type="ARBA" id="ARBA00022884"/>
    </source>
</evidence>
<dbReference type="InterPro" id="IPR000100">
    <property type="entry name" value="RNase_P"/>
</dbReference>
<dbReference type="Proteomes" id="UP000312102">
    <property type="component" value="Chromosome"/>
</dbReference>
<dbReference type="GO" id="GO:0000049">
    <property type="term" value="F:tRNA binding"/>
    <property type="evidence" value="ECO:0007669"/>
    <property type="project" value="UniProtKB-UniRule"/>
</dbReference>
<protein>
    <recommendedName>
        <fullName evidence="6 7">Ribonuclease P protein component</fullName>
        <shortName evidence="6">RNase P protein</shortName>
        <shortName evidence="6">RNaseP protein</shortName>
        <ecNumber evidence="6 7">3.1.26.5</ecNumber>
    </recommendedName>
    <alternativeName>
        <fullName evidence="6">Protein C5</fullName>
    </alternativeName>
</protein>
<dbReference type="PANTHER" id="PTHR33992:SF1">
    <property type="entry name" value="RIBONUCLEASE P PROTEIN COMPONENT"/>
    <property type="match status" value="1"/>
</dbReference>
<accession>A0AAE6FUA3</accession>
<dbReference type="EC" id="3.1.26.5" evidence="6 7"/>
<keyword evidence="1 6" id="KW-0819">tRNA processing</keyword>
<evidence type="ECO:0000313" key="9">
    <source>
        <dbReference type="Proteomes" id="UP000312102"/>
    </source>
</evidence>
<comment type="similarity">
    <text evidence="6">Belongs to the RnpA family.</text>
</comment>
<keyword evidence="3 6" id="KW-0255">Endonuclease</keyword>
<dbReference type="GO" id="GO:0004526">
    <property type="term" value="F:ribonuclease P activity"/>
    <property type="evidence" value="ECO:0007669"/>
    <property type="project" value="UniProtKB-UniRule"/>
</dbReference>
<gene>
    <name evidence="6 8" type="primary">rnpA</name>
    <name evidence="8" type="ORF">FIT61_06725</name>
</gene>
<dbReference type="PANTHER" id="PTHR33992">
    <property type="entry name" value="RIBONUCLEASE P PROTEIN COMPONENT"/>
    <property type="match status" value="1"/>
</dbReference>
<evidence type="ECO:0000256" key="1">
    <source>
        <dbReference type="ARBA" id="ARBA00022694"/>
    </source>
</evidence>
<sequence>MLHNLQTKLTKLTKTDEFSSVFNFRKRLSFQHLSFHYQPNTLSLFRLGMVVGKKTQKLAVKRNYMRRVLRELMRKKQEQLLNFDIVIRIQKSFYRNDFVEIETEVDQMIAKLKK</sequence>
<evidence type="ECO:0000256" key="4">
    <source>
        <dbReference type="ARBA" id="ARBA00022801"/>
    </source>
</evidence>
<keyword evidence="5 6" id="KW-0694">RNA-binding</keyword>
<dbReference type="Pfam" id="PF00825">
    <property type="entry name" value="Ribonuclease_P"/>
    <property type="match status" value="1"/>
</dbReference>
<keyword evidence="2 6" id="KW-0540">Nuclease</keyword>
<comment type="catalytic activity">
    <reaction evidence="6">
        <text>Endonucleolytic cleavage of RNA, removing 5'-extranucleotides from tRNA precursor.</text>
        <dbReference type="EC" id="3.1.26.5"/>
    </reaction>
</comment>
<comment type="subunit">
    <text evidence="6">Consists of a catalytic RNA component (M1 or rnpB) and a protein subunit.</text>
</comment>
<dbReference type="HAMAP" id="MF_00227">
    <property type="entry name" value="RNase_P"/>
    <property type="match status" value="1"/>
</dbReference>
<dbReference type="InterPro" id="IPR014721">
    <property type="entry name" value="Ribsml_uS5_D2-typ_fold_subgr"/>
</dbReference>
<keyword evidence="9" id="KW-1185">Reference proteome</keyword>
<dbReference type="Gene3D" id="3.30.230.10">
    <property type="match status" value="1"/>
</dbReference>